<dbReference type="CDD" id="cd21387">
    <property type="entry name" value="GAT_Hrs"/>
    <property type="match status" value="1"/>
</dbReference>
<evidence type="ECO:0000313" key="14">
    <source>
        <dbReference type="Proteomes" id="UP001359485"/>
    </source>
</evidence>
<comment type="subcellular location">
    <subcellularLocation>
        <location evidence="1">Cytoplasm</location>
    </subcellularLocation>
</comment>
<dbReference type="Pfam" id="PF01363">
    <property type="entry name" value="FYVE"/>
    <property type="match status" value="1"/>
</dbReference>
<organism evidence="13 14">
    <name type="scientific">Polyplax serrata</name>
    <name type="common">Common mouse louse</name>
    <dbReference type="NCBI Taxonomy" id="468196"/>
    <lineage>
        <taxon>Eukaryota</taxon>
        <taxon>Metazoa</taxon>
        <taxon>Ecdysozoa</taxon>
        <taxon>Arthropoda</taxon>
        <taxon>Hexapoda</taxon>
        <taxon>Insecta</taxon>
        <taxon>Pterygota</taxon>
        <taxon>Neoptera</taxon>
        <taxon>Paraneoptera</taxon>
        <taxon>Psocodea</taxon>
        <taxon>Troctomorpha</taxon>
        <taxon>Phthiraptera</taxon>
        <taxon>Anoplura</taxon>
        <taxon>Polyplacidae</taxon>
        <taxon>Polyplax</taxon>
    </lineage>
</organism>
<feature type="compositionally biased region" description="Polar residues" evidence="10">
    <location>
        <begin position="820"/>
        <end position="833"/>
    </location>
</feature>
<dbReference type="Proteomes" id="UP001359485">
    <property type="component" value="Unassembled WGS sequence"/>
</dbReference>
<evidence type="ECO:0000256" key="9">
    <source>
        <dbReference type="SAM" id="Coils"/>
    </source>
</evidence>
<dbReference type="Gene3D" id="1.20.5.1940">
    <property type="match status" value="1"/>
</dbReference>
<feature type="region of interest" description="Disordered" evidence="10">
    <location>
        <begin position="732"/>
        <end position="833"/>
    </location>
</feature>
<keyword evidence="14" id="KW-1185">Reference proteome</keyword>
<evidence type="ECO:0000259" key="12">
    <source>
        <dbReference type="PROSITE" id="PS50179"/>
    </source>
</evidence>
<feature type="compositionally biased region" description="Polar residues" evidence="10">
    <location>
        <begin position="555"/>
        <end position="584"/>
    </location>
</feature>
<protein>
    <recommendedName>
        <fullName evidence="2">Hepatocyte growth factor-regulated tyrosine kinase substrate</fullName>
    </recommendedName>
</protein>
<dbReference type="SMART" id="SM00288">
    <property type="entry name" value="VHS"/>
    <property type="match status" value="1"/>
</dbReference>
<dbReference type="CDD" id="cd03569">
    <property type="entry name" value="VHS_Hrs"/>
    <property type="match status" value="1"/>
</dbReference>
<dbReference type="Pfam" id="PF00790">
    <property type="entry name" value="VHS"/>
    <property type="match status" value="1"/>
</dbReference>
<dbReference type="InterPro" id="IPR024641">
    <property type="entry name" value="HRS_helical"/>
</dbReference>
<dbReference type="InterPro" id="IPR003903">
    <property type="entry name" value="UIM_dom"/>
</dbReference>
<dbReference type="InterPro" id="IPR011011">
    <property type="entry name" value="Znf_FYVE_PHD"/>
</dbReference>
<feature type="domain" description="FYVE-type" evidence="11">
    <location>
        <begin position="159"/>
        <end position="219"/>
    </location>
</feature>
<evidence type="ECO:0000256" key="8">
    <source>
        <dbReference type="PROSITE-ProRule" id="PRU00091"/>
    </source>
</evidence>
<comment type="caution">
    <text evidence="13">The sequence shown here is derived from an EMBL/GenBank/DDBJ whole genome shotgun (WGS) entry which is preliminary data.</text>
</comment>
<evidence type="ECO:0000256" key="10">
    <source>
        <dbReference type="SAM" id="MobiDB-lite"/>
    </source>
</evidence>
<evidence type="ECO:0000259" key="11">
    <source>
        <dbReference type="PROSITE" id="PS50178"/>
    </source>
</evidence>
<dbReference type="PROSITE" id="PS50178">
    <property type="entry name" value="ZF_FYVE"/>
    <property type="match status" value="1"/>
</dbReference>
<evidence type="ECO:0000256" key="4">
    <source>
        <dbReference type="ARBA" id="ARBA00022553"/>
    </source>
</evidence>
<proteinExistence type="predicted"/>
<feature type="region of interest" description="Disordered" evidence="10">
    <location>
        <begin position="548"/>
        <end position="648"/>
    </location>
</feature>
<evidence type="ECO:0000256" key="1">
    <source>
        <dbReference type="ARBA" id="ARBA00004496"/>
    </source>
</evidence>
<keyword evidence="6 8" id="KW-0863">Zinc-finger</keyword>
<keyword evidence="7" id="KW-0862">Zinc</keyword>
<dbReference type="Gene3D" id="1.25.40.90">
    <property type="match status" value="1"/>
</dbReference>
<keyword evidence="9" id="KW-0175">Coiled coil</keyword>
<feature type="coiled-coil region" evidence="9">
    <location>
        <begin position="445"/>
        <end position="531"/>
    </location>
</feature>
<evidence type="ECO:0000256" key="6">
    <source>
        <dbReference type="ARBA" id="ARBA00022771"/>
    </source>
</evidence>
<dbReference type="PANTHER" id="PTHR46275">
    <property type="entry name" value="HEPATOCYTE GROWTH FACTOR-REGULATED TYROSINE KINASE SUBSTRATE"/>
    <property type="match status" value="1"/>
</dbReference>
<gene>
    <name evidence="13" type="ORF">RUM44_010757</name>
</gene>
<dbReference type="CDD" id="cd15720">
    <property type="entry name" value="FYVE_Hrs"/>
    <property type="match status" value="1"/>
</dbReference>
<dbReference type="PROSITE" id="PS50330">
    <property type="entry name" value="UIM"/>
    <property type="match status" value="1"/>
</dbReference>
<dbReference type="InterPro" id="IPR000306">
    <property type="entry name" value="Znf_FYVE"/>
</dbReference>
<dbReference type="InterPro" id="IPR008942">
    <property type="entry name" value="ENTH_VHS"/>
</dbReference>
<dbReference type="InterPro" id="IPR013083">
    <property type="entry name" value="Znf_RING/FYVE/PHD"/>
</dbReference>
<dbReference type="SMART" id="SM00064">
    <property type="entry name" value="FYVE"/>
    <property type="match status" value="1"/>
</dbReference>
<feature type="compositionally biased region" description="Low complexity" evidence="10">
    <location>
        <begin position="751"/>
        <end position="765"/>
    </location>
</feature>
<feature type="compositionally biased region" description="Pro residues" evidence="10">
    <location>
        <begin position="766"/>
        <end position="775"/>
    </location>
</feature>
<feature type="compositionally biased region" description="Basic and acidic residues" evidence="10">
    <location>
        <begin position="333"/>
        <end position="356"/>
    </location>
</feature>
<dbReference type="EMBL" id="JAWJWF010000046">
    <property type="protein sequence ID" value="KAK6623901.1"/>
    <property type="molecule type" value="Genomic_DNA"/>
</dbReference>
<keyword evidence="3" id="KW-0963">Cytoplasm</keyword>
<evidence type="ECO:0000256" key="7">
    <source>
        <dbReference type="ARBA" id="ARBA00022833"/>
    </source>
</evidence>
<keyword evidence="5" id="KW-0479">Metal-binding</keyword>
<keyword evidence="4" id="KW-0597">Phosphoprotein</keyword>
<feature type="compositionally biased region" description="Polar residues" evidence="10">
    <location>
        <begin position="222"/>
        <end position="249"/>
    </location>
</feature>
<dbReference type="Gene3D" id="3.30.40.10">
    <property type="entry name" value="Zinc/RING finger domain, C3HC4 (zinc finger)"/>
    <property type="match status" value="1"/>
</dbReference>
<evidence type="ECO:0000256" key="2">
    <source>
        <dbReference type="ARBA" id="ARBA00015450"/>
    </source>
</evidence>
<sequence length="833" mass="92961">MFRVTNFDKLLERATSNLKLEPDWPTIMQICDHIRQGDVPVKVALNNIKKKMLSQNPHVATFALLVLESVVKNCGHHVHDEIATKAFMEQLRDLMKNTQNEQVKTKILELVQAWAFAFKSNSKYHAVEDTLTIMKAEGYKFPPLKESEAMFMAHTAPEWVDAGVCHRCRISFGVMVRKHHCRACGNVFCADCSSNTSTLPKFGIEKEVRVCKACYELHNKPRSISPQTKPETSFPTDYHTSSMNPQSQHLKPKKTEEELKEEEDIQLALALSQSEAEAKEKEKKRMTNEFINNASSNKKSSSTPATTTTTTALSIKDIEEEEDPELARYLNRGHWEKRQMEERNAEKKRSSPDHFRSSPGGPPSAPTTPTHHLQNGEMMESELNEFVGYLKSQVEIFVNRMKSNSSRGRSISNDSSVQTLFMNVTMNHSTLLRYIHQQDDSRVYYEGLQDKLAQVKDAMMALDALRDEHRDKLRREAEEAERQKQLQMAQKLEIMRRRKQEYLQYQRQLAIQKMQEQEREMQMRQEQQKQQYIMGSLGMTPGYPTWDSKVPPMQSPSHQYGPQYQSLPVGNQPPTGYAIASTSGVPPPQPPHMPGMVSQPVMPPTVMPPSGPHSLPPQPSQRGPVPPQQGQPRVLNVQPNQPRPMPNQGIPPMHPHHIPPNFQGMPIPGQNPAIGSAPNSLISHSQSIIMPPNGHMPVGLPPGATPNVPMPAGAQIKMNMAPTTPQGIPVPTGPAPSMPMPSTGPMPGMPPQGSQHKMMPGHPMNPAMPPPPQGIPLPQGAPQGVPQSIPQGVEPQTSQSAIMTQNPHQQFHQVPPGGEQNHSGSTGELISFD</sequence>
<name>A0ABR1AN44_POLSC</name>
<dbReference type="InterPro" id="IPR002014">
    <property type="entry name" value="VHS_dom"/>
</dbReference>
<dbReference type="PANTHER" id="PTHR46275:SF1">
    <property type="entry name" value="HEPATOCYTE GROWTH FACTOR-REGULATED TYROSINE KINASE SUBSTRATE"/>
    <property type="match status" value="1"/>
</dbReference>
<evidence type="ECO:0000256" key="3">
    <source>
        <dbReference type="ARBA" id="ARBA00022490"/>
    </source>
</evidence>
<feature type="compositionally biased region" description="Polar residues" evidence="10">
    <location>
        <begin position="785"/>
        <end position="812"/>
    </location>
</feature>
<evidence type="ECO:0000313" key="13">
    <source>
        <dbReference type="EMBL" id="KAK6623901.1"/>
    </source>
</evidence>
<dbReference type="SUPFAM" id="SSF57903">
    <property type="entry name" value="FYVE/PHD zinc finger"/>
    <property type="match status" value="1"/>
</dbReference>
<feature type="compositionally biased region" description="Pro residues" evidence="10">
    <location>
        <begin position="732"/>
        <end position="750"/>
    </location>
</feature>
<accession>A0ABR1AN44</accession>
<reference evidence="13 14" key="1">
    <citation type="submission" date="2023-09" db="EMBL/GenBank/DDBJ databases">
        <title>Genomes of two closely related lineages of the louse Polyplax serrata with different host specificities.</title>
        <authorList>
            <person name="Martinu J."/>
            <person name="Tarabai H."/>
            <person name="Stefka J."/>
            <person name="Hypsa V."/>
        </authorList>
    </citation>
    <scope>NUCLEOTIDE SEQUENCE [LARGE SCALE GENOMIC DNA]</scope>
    <source>
        <strain evidence="13">98ZLc_SE</strain>
    </source>
</reference>
<dbReference type="InterPro" id="IPR017455">
    <property type="entry name" value="Znf_FYVE-rel"/>
</dbReference>
<dbReference type="SUPFAM" id="SSF48464">
    <property type="entry name" value="ENTH/VHS domain"/>
    <property type="match status" value="1"/>
</dbReference>
<feature type="region of interest" description="Disordered" evidence="10">
    <location>
        <begin position="222"/>
        <end position="264"/>
    </location>
</feature>
<feature type="compositionally biased region" description="Pro residues" evidence="10">
    <location>
        <begin position="601"/>
        <end position="629"/>
    </location>
</feature>
<feature type="compositionally biased region" description="Low complexity" evidence="10">
    <location>
        <begin position="292"/>
        <end position="312"/>
    </location>
</feature>
<feature type="region of interest" description="Disordered" evidence="10">
    <location>
        <begin position="291"/>
        <end position="373"/>
    </location>
</feature>
<feature type="domain" description="VHS" evidence="12">
    <location>
        <begin position="14"/>
        <end position="142"/>
    </location>
</feature>
<evidence type="ECO:0000256" key="5">
    <source>
        <dbReference type="ARBA" id="ARBA00022723"/>
    </source>
</evidence>
<dbReference type="PROSITE" id="PS50179">
    <property type="entry name" value="VHS"/>
    <property type="match status" value="1"/>
</dbReference>
<dbReference type="InterPro" id="IPR017073">
    <property type="entry name" value="HGS/VPS27"/>
</dbReference>
<dbReference type="Pfam" id="PF12210">
    <property type="entry name" value="Hrs_helical"/>
    <property type="match status" value="1"/>
</dbReference>